<feature type="repeat" description="WD" evidence="1">
    <location>
        <begin position="173"/>
        <end position="212"/>
    </location>
</feature>
<dbReference type="PANTHER" id="PTHR22844:SF340">
    <property type="entry name" value="OS01G0946100 PROTEIN"/>
    <property type="match status" value="1"/>
</dbReference>
<feature type="compositionally biased region" description="Low complexity" evidence="2">
    <location>
        <begin position="7"/>
        <end position="31"/>
    </location>
</feature>
<keyword evidence="1" id="KW-0853">WD repeat</keyword>
<dbReference type="InterPro" id="IPR015943">
    <property type="entry name" value="WD40/YVTN_repeat-like_dom_sf"/>
</dbReference>
<dbReference type="PROSITE" id="PS50082">
    <property type="entry name" value="WD_REPEATS_2"/>
    <property type="match status" value="2"/>
</dbReference>
<reference evidence="3 4" key="1">
    <citation type="submission" date="2024-06" db="EMBL/GenBank/DDBJ databases">
        <title>A chromosome level genome sequence of Diviner's sage (Salvia divinorum).</title>
        <authorList>
            <person name="Ford S.A."/>
            <person name="Ro D.-K."/>
            <person name="Ness R.W."/>
            <person name="Phillips M.A."/>
        </authorList>
    </citation>
    <scope>NUCLEOTIDE SEQUENCE [LARGE SCALE GENOMIC DNA]</scope>
    <source>
        <strain evidence="3">SAF-2024a</strain>
        <tissue evidence="3">Leaf</tissue>
    </source>
</reference>
<dbReference type="Pfam" id="PF00400">
    <property type="entry name" value="WD40"/>
    <property type="match status" value="6"/>
</dbReference>
<dbReference type="InterPro" id="IPR036322">
    <property type="entry name" value="WD40_repeat_dom_sf"/>
</dbReference>
<keyword evidence="4" id="KW-1185">Reference proteome</keyword>
<dbReference type="InterPro" id="IPR001680">
    <property type="entry name" value="WD40_rpt"/>
</dbReference>
<dbReference type="CDD" id="cd00200">
    <property type="entry name" value="WD40"/>
    <property type="match status" value="1"/>
</dbReference>
<feature type="repeat" description="WD" evidence="1">
    <location>
        <begin position="344"/>
        <end position="381"/>
    </location>
</feature>
<evidence type="ECO:0000313" key="4">
    <source>
        <dbReference type="Proteomes" id="UP001567538"/>
    </source>
</evidence>
<organism evidence="3 4">
    <name type="scientific">Salvia divinorum</name>
    <name type="common">Maria pastora</name>
    <name type="synonym">Diviner's sage</name>
    <dbReference type="NCBI Taxonomy" id="28513"/>
    <lineage>
        <taxon>Eukaryota</taxon>
        <taxon>Viridiplantae</taxon>
        <taxon>Streptophyta</taxon>
        <taxon>Embryophyta</taxon>
        <taxon>Tracheophyta</taxon>
        <taxon>Spermatophyta</taxon>
        <taxon>Magnoliopsida</taxon>
        <taxon>eudicotyledons</taxon>
        <taxon>Gunneridae</taxon>
        <taxon>Pentapetalae</taxon>
        <taxon>asterids</taxon>
        <taxon>lamiids</taxon>
        <taxon>Lamiales</taxon>
        <taxon>Lamiaceae</taxon>
        <taxon>Nepetoideae</taxon>
        <taxon>Mentheae</taxon>
        <taxon>Salviinae</taxon>
        <taxon>Salvia</taxon>
        <taxon>Salvia subgen. Calosphace</taxon>
    </lineage>
</organism>
<dbReference type="EMBL" id="JBEAFC010000012">
    <property type="protein sequence ID" value="KAL1535103.1"/>
    <property type="molecule type" value="Genomic_DNA"/>
</dbReference>
<dbReference type="SUPFAM" id="SSF50978">
    <property type="entry name" value="WD40 repeat-like"/>
    <property type="match status" value="1"/>
</dbReference>
<gene>
    <name evidence="3" type="ORF">AAHA92_31196</name>
</gene>
<protein>
    <submittedName>
        <fullName evidence="3">Protein JINGUBANG-like</fullName>
    </submittedName>
</protein>
<dbReference type="Proteomes" id="UP001567538">
    <property type="component" value="Unassembled WGS sequence"/>
</dbReference>
<feature type="region of interest" description="Disordered" evidence="2">
    <location>
        <begin position="1"/>
        <end position="31"/>
    </location>
</feature>
<dbReference type="AlphaFoldDB" id="A0ABD1FVR8"/>
<dbReference type="InterPro" id="IPR045182">
    <property type="entry name" value="JINGUBANG-like"/>
</dbReference>
<comment type="caution">
    <text evidence="3">The sequence shown here is derived from an EMBL/GenBank/DDBJ whole genome shotgun (WGS) entry which is preliminary data.</text>
</comment>
<dbReference type="FunFam" id="2.130.10.10:FF:000775">
    <property type="entry name" value="BnaA09g28200D protein"/>
    <property type="match status" value="1"/>
</dbReference>
<dbReference type="PANTHER" id="PTHR22844">
    <property type="entry name" value="F-BOX AND WD40 DOMAIN PROTEIN"/>
    <property type="match status" value="1"/>
</dbReference>
<dbReference type="Gene3D" id="2.130.10.10">
    <property type="entry name" value="YVTN repeat-like/Quinoprotein amine dehydrogenase"/>
    <property type="match status" value="3"/>
</dbReference>
<evidence type="ECO:0000256" key="1">
    <source>
        <dbReference type="PROSITE-ProRule" id="PRU00221"/>
    </source>
</evidence>
<evidence type="ECO:0000256" key="2">
    <source>
        <dbReference type="SAM" id="MobiDB-lite"/>
    </source>
</evidence>
<dbReference type="SMART" id="SM00320">
    <property type="entry name" value="WD40"/>
    <property type="match status" value="7"/>
</dbReference>
<name>A0ABD1FVR8_SALDI</name>
<proteinExistence type="predicted"/>
<accession>A0ABD1FVR8</accession>
<evidence type="ECO:0000313" key="3">
    <source>
        <dbReference type="EMBL" id="KAL1535103.1"/>
    </source>
</evidence>
<sequence length="405" mass="43885">MMLQEYTPLLSTSSTPSSTSSSSSDAEESPAPSFRYNFQDFKFKLAAPISSSQSYKSLAVLSGHVGSVSCIALCGEFILSASQGKDIIVWQQPDLRQFTKFGQGDGAVKALVTAGNRVFTAHQDSRIRAWKVSRSSENVFKLIDTLPTTKDYLGKFMKQSNYVQTRRHHKVLWIEHADSISCLAISGGLIYSGSWDKTMKVWRVSDFKCLESIKAHDDAINSIAARGGVVYSASADGRIKAWVRGAGGRGHSCKGVLEGHKDVSFNAVVVTDDGGFMYGGGSDGSLMGWCGDGWRGVCDVRAHETAVLCVCLMGEKMMCSGSADKSVCVWRREVNGGVYRHMVIKGHQGPVKCLQASPLRVGGGGGFMLYSGSLDKSLRVWWVPAASDDHLNGDKDNDNTGRFIT</sequence>